<reference evidence="1" key="1">
    <citation type="submission" date="2018-07" db="EMBL/GenBank/DDBJ databases">
        <authorList>
            <person name="Quirk P.G."/>
            <person name="Krulwich T.A."/>
        </authorList>
    </citation>
    <scope>NUCLEOTIDE SEQUENCE</scope>
</reference>
<geneLocation type="chloroplast" evidence="1"/>
<name>A0A386AYD0_9CHLO</name>
<sequence>MDIRSVPAVTLTDSLGWTIYHPSFYQRALPLLPETFHEQMHEALCSIETCPTHSRHFQQSLIQLLNLSRNRTVMKEKMAIILRQQLKRILRLFFFLLFRPFEPNLLRN</sequence>
<dbReference type="AlphaFoldDB" id="A0A386AYD0"/>
<keyword evidence="1" id="KW-0934">Plastid</keyword>
<accession>A0A386AYD0</accession>
<gene>
    <name evidence="1" type="primary">orf108</name>
</gene>
<evidence type="ECO:0000313" key="1">
    <source>
        <dbReference type="EMBL" id="AYC64431.1"/>
    </source>
</evidence>
<reference evidence="1" key="2">
    <citation type="journal article" date="2019" name="Mol. Phylogenet. Evol.">
        <title>Reassessment of the classification of bryopsidales (chlorophyta) based on chloroplast phylogenomic analyses.</title>
        <authorList>
            <person name="Cremen M.C."/>
            <person name="Leliaert F."/>
            <person name="West J."/>
            <person name="Lam D.W."/>
            <person name="Shimada S."/>
            <person name="Lopez-Bautista J.M."/>
            <person name="Verbruggen H."/>
        </authorList>
    </citation>
    <scope>NUCLEOTIDE SEQUENCE</scope>
</reference>
<proteinExistence type="predicted"/>
<dbReference type="EMBL" id="MH591096">
    <property type="protein sequence ID" value="AYC64431.1"/>
    <property type="molecule type" value="Genomic_DNA"/>
</dbReference>
<protein>
    <submittedName>
        <fullName evidence="1">Uncharacterized protein</fullName>
    </submittedName>
</protein>
<keyword evidence="1" id="KW-0150">Chloroplast</keyword>
<organism evidence="1">
    <name type="scientific">Pseudochlorodesmis sp. HV01306b</name>
    <dbReference type="NCBI Taxonomy" id="2358489"/>
    <lineage>
        <taxon>Eukaryota</taxon>
        <taxon>Viridiplantae</taxon>
        <taxon>Chlorophyta</taxon>
        <taxon>core chlorophytes</taxon>
        <taxon>Ulvophyceae</taxon>
        <taxon>TCBD clade</taxon>
        <taxon>Bryopsidales</taxon>
        <taxon>Bryopsidineae</taxon>
        <taxon>Bryopsidaceae</taxon>
        <taxon>Pseudochlorodesmis</taxon>
    </lineage>
</organism>